<accession>A0AA36N7R7</accession>
<evidence type="ECO:0000313" key="7">
    <source>
        <dbReference type="Proteomes" id="UP001178507"/>
    </source>
</evidence>
<dbReference type="InterPro" id="IPR013083">
    <property type="entry name" value="Znf_RING/FYVE/PHD"/>
</dbReference>
<dbReference type="Pfam" id="PF13639">
    <property type="entry name" value="zf-RING_2"/>
    <property type="match status" value="1"/>
</dbReference>
<proteinExistence type="predicted"/>
<dbReference type="InterPro" id="IPR051834">
    <property type="entry name" value="RING_finger_E3_ligase"/>
</dbReference>
<dbReference type="EMBL" id="CAUJNA010002336">
    <property type="protein sequence ID" value="CAJ1392472.1"/>
    <property type="molecule type" value="Genomic_DNA"/>
</dbReference>
<dbReference type="PANTHER" id="PTHR45931:SF3">
    <property type="entry name" value="RING ZINC FINGER-CONTAINING PROTEIN"/>
    <property type="match status" value="1"/>
</dbReference>
<dbReference type="PROSITE" id="PS50089">
    <property type="entry name" value="ZF_RING_2"/>
    <property type="match status" value="1"/>
</dbReference>
<dbReference type="AlphaFoldDB" id="A0AA36N7R7"/>
<protein>
    <recommendedName>
        <fullName evidence="5">RING-type domain-containing protein</fullName>
    </recommendedName>
</protein>
<dbReference type="GO" id="GO:0006511">
    <property type="term" value="P:ubiquitin-dependent protein catabolic process"/>
    <property type="evidence" value="ECO:0007669"/>
    <property type="project" value="TreeGrafter"/>
</dbReference>
<dbReference type="GO" id="GO:0061630">
    <property type="term" value="F:ubiquitin protein ligase activity"/>
    <property type="evidence" value="ECO:0007669"/>
    <property type="project" value="TreeGrafter"/>
</dbReference>
<keyword evidence="1" id="KW-0479">Metal-binding</keyword>
<evidence type="ECO:0000256" key="4">
    <source>
        <dbReference type="PROSITE-ProRule" id="PRU00175"/>
    </source>
</evidence>
<organism evidence="6 7">
    <name type="scientific">Effrenium voratum</name>
    <dbReference type="NCBI Taxonomy" id="2562239"/>
    <lineage>
        <taxon>Eukaryota</taxon>
        <taxon>Sar</taxon>
        <taxon>Alveolata</taxon>
        <taxon>Dinophyceae</taxon>
        <taxon>Suessiales</taxon>
        <taxon>Symbiodiniaceae</taxon>
        <taxon>Effrenium</taxon>
    </lineage>
</organism>
<keyword evidence="7" id="KW-1185">Reference proteome</keyword>
<dbReference type="InterPro" id="IPR011016">
    <property type="entry name" value="Znf_RING-CH"/>
</dbReference>
<evidence type="ECO:0000259" key="5">
    <source>
        <dbReference type="PROSITE" id="PS50089"/>
    </source>
</evidence>
<evidence type="ECO:0000256" key="3">
    <source>
        <dbReference type="ARBA" id="ARBA00022833"/>
    </source>
</evidence>
<gene>
    <name evidence="6" type="ORF">EVOR1521_LOCUS17562</name>
</gene>
<dbReference type="SUPFAM" id="SSF57850">
    <property type="entry name" value="RING/U-box"/>
    <property type="match status" value="1"/>
</dbReference>
<evidence type="ECO:0000313" key="6">
    <source>
        <dbReference type="EMBL" id="CAJ1392472.1"/>
    </source>
</evidence>
<feature type="domain" description="RING-type" evidence="5">
    <location>
        <begin position="17"/>
        <end position="62"/>
    </location>
</feature>
<dbReference type="InterPro" id="IPR001841">
    <property type="entry name" value="Znf_RING"/>
</dbReference>
<dbReference type="SMART" id="SM00184">
    <property type="entry name" value="RING"/>
    <property type="match status" value="1"/>
</dbReference>
<reference evidence="6" key="1">
    <citation type="submission" date="2023-08" db="EMBL/GenBank/DDBJ databases">
        <authorList>
            <person name="Chen Y."/>
            <person name="Shah S."/>
            <person name="Dougan E. K."/>
            <person name="Thang M."/>
            <person name="Chan C."/>
        </authorList>
    </citation>
    <scope>NUCLEOTIDE SEQUENCE</scope>
</reference>
<keyword evidence="3" id="KW-0862">Zinc</keyword>
<dbReference type="GO" id="GO:0008270">
    <property type="term" value="F:zinc ion binding"/>
    <property type="evidence" value="ECO:0007669"/>
    <property type="project" value="UniProtKB-KW"/>
</dbReference>
<dbReference type="SMART" id="SM00744">
    <property type="entry name" value="RINGv"/>
    <property type="match status" value="1"/>
</dbReference>
<keyword evidence="2 4" id="KW-0863">Zinc-finger</keyword>
<dbReference type="GO" id="GO:0005634">
    <property type="term" value="C:nucleus"/>
    <property type="evidence" value="ECO:0007669"/>
    <property type="project" value="TreeGrafter"/>
</dbReference>
<name>A0AA36N7R7_9DINO</name>
<dbReference type="Gene3D" id="3.30.40.10">
    <property type="entry name" value="Zinc/RING finger domain, C3HC4 (zinc finger)"/>
    <property type="match status" value="1"/>
</dbReference>
<evidence type="ECO:0000256" key="1">
    <source>
        <dbReference type="ARBA" id="ARBA00022723"/>
    </source>
</evidence>
<comment type="caution">
    <text evidence="6">The sequence shown here is derived from an EMBL/GenBank/DDBJ whole genome shotgun (WGS) entry which is preliminary data.</text>
</comment>
<sequence>MVSFLPYRYCGGEDKTCVICQEAYEMGEEVRKLPCSHTYHRACIDRWLTTGGPISLQCPICKAPAVER</sequence>
<dbReference type="Proteomes" id="UP001178507">
    <property type="component" value="Unassembled WGS sequence"/>
</dbReference>
<dbReference type="PANTHER" id="PTHR45931">
    <property type="entry name" value="SI:CH211-59O9.10"/>
    <property type="match status" value="1"/>
</dbReference>
<evidence type="ECO:0000256" key="2">
    <source>
        <dbReference type="ARBA" id="ARBA00022771"/>
    </source>
</evidence>